<evidence type="ECO:0000259" key="9">
    <source>
        <dbReference type="Pfam" id="PF03345"/>
    </source>
</evidence>
<proteinExistence type="inferred from homology"/>
<dbReference type="GO" id="GO:0008250">
    <property type="term" value="C:oligosaccharyltransferase complex"/>
    <property type="evidence" value="ECO:0007669"/>
    <property type="project" value="TreeGrafter"/>
</dbReference>
<comment type="similarity">
    <text evidence="3 8">Belongs to the DDOST 48 kDa subunit family.</text>
</comment>
<evidence type="ECO:0000313" key="12">
    <source>
        <dbReference type="Proteomes" id="UP001338582"/>
    </source>
</evidence>
<dbReference type="KEGG" id="asau:88174192"/>
<evidence type="ECO:0000256" key="8">
    <source>
        <dbReference type="RuleBase" id="RU361142"/>
    </source>
</evidence>
<gene>
    <name evidence="11" type="ORF">PUMCH_003128</name>
</gene>
<keyword evidence="7 8" id="KW-0472">Membrane</keyword>
<evidence type="ECO:0000259" key="10">
    <source>
        <dbReference type="Pfam" id="PF23358"/>
    </source>
</evidence>
<dbReference type="AlphaFoldDB" id="A0AAX4HD63"/>
<dbReference type="InterPro" id="IPR055457">
    <property type="entry name" value="OST48_N"/>
</dbReference>
<dbReference type="PANTHER" id="PTHR10830">
    <property type="entry name" value="DOLICHYL-DIPHOSPHOOLIGOSACCHARIDE--PROTEIN GLYCOSYLTRANSFERASE 48 KDA SUBUNIT"/>
    <property type="match status" value="1"/>
</dbReference>
<evidence type="ECO:0000256" key="6">
    <source>
        <dbReference type="ARBA" id="ARBA00022989"/>
    </source>
</evidence>
<feature type="signal peptide" evidence="8">
    <location>
        <begin position="1"/>
        <end position="21"/>
    </location>
</feature>
<sequence>MLFTSIAKLVALLGLAAYSAAVTDPGPRKTSVLVVFDPELISTPQDLVSKFSLDQERYELGFLEYSNNQILLVHNEKPVFDHVVYMPSVKKSPAAKSVTEKQKLLEYLNAGGNILAVGSVENSVPESVVKFLNEVGIYPAPKGHSLRSFFDKEISLSEENLASSKIVSQLAVPLYEGSAALISNSELLFPIVKAARLSFSANSQIDALTGDKTWTNGEQGFLAVGFQALNNARAAWVGSLDLVSQELVEWVFQEKKVLKLQFTEHYKRDEPEVNDRTLYRIKDEVAYSVGVSELKNDAWVPYTPASEDDVLQLSFKMLDPYHRLNLTLVGAKASSENGPVDTSVFAVNFTIPDHHGMFTFELDYMREGLSYLSDKKIVAVRHLANDEYERSWDITNSWVYITSAAVVVVAWLLFVANFLFLGEGSVKRVQKEKKEEKKE</sequence>
<dbReference type="GO" id="GO:0018279">
    <property type="term" value="P:protein N-linked glycosylation via asparagine"/>
    <property type="evidence" value="ECO:0007669"/>
    <property type="project" value="UniProtKB-UniRule"/>
</dbReference>
<comment type="subcellular location">
    <subcellularLocation>
        <location evidence="8">Endoplasmic reticulum membrane</location>
        <topology evidence="8">Single-pass type I membrane protein</topology>
    </subcellularLocation>
    <subcellularLocation>
        <location evidence="1">Membrane</location>
        <topology evidence="1">Single-pass type I membrane protein</topology>
    </subcellularLocation>
</comment>
<evidence type="ECO:0000313" key="11">
    <source>
        <dbReference type="EMBL" id="WPK25797.1"/>
    </source>
</evidence>
<evidence type="ECO:0000256" key="1">
    <source>
        <dbReference type="ARBA" id="ARBA00004479"/>
    </source>
</evidence>
<evidence type="ECO:0000256" key="4">
    <source>
        <dbReference type="ARBA" id="ARBA00022692"/>
    </source>
</evidence>
<feature type="chain" id="PRO_5043104148" description="Dolichyl-diphosphooligosaccharide--protein glycosyltransferase subunit WBP1" evidence="8">
    <location>
        <begin position="22"/>
        <end position="439"/>
    </location>
</feature>
<keyword evidence="12" id="KW-1185">Reference proteome</keyword>
<comment type="function">
    <text evidence="8">Subunit of the oligosaccharyl transferase (OST) complex that catalyzes the initial transfer of a defined glycan (Glc(3)Man(9)GlcNAc(2) in eukaryotes) from the lipid carrier dolichol-pyrophosphate to an asparagine residue within an Asn-X-Ser/Thr consensus motif in nascent polypeptide chains, the first step in protein N-glycosylation. N-glycosylation occurs cotranslationally and the complex associates with the Sec61 complex at the channel-forming translocon complex that mediates protein translocation across the endoplasmic reticulum (ER).</text>
</comment>
<evidence type="ECO:0000256" key="5">
    <source>
        <dbReference type="ARBA" id="ARBA00022824"/>
    </source>
</evidence>
<evidence type="ECO:0000256" key="7">
    <source>
        <dbReference type="ARBA" id="ARBA00023136"/>
    </source>
</evidence>
<feature type="transmembrane region" description="Helical" evidence="8">
    <location>
        <begin position="398"/>
        <end position="421"/>
    </location>
</feature>
<comment type="pathway">
    <text evidence="2 8">Protein modification; protein glycosylation.</text>
</comment>
<keyword evidence="8" id="KW-0732">Signal</keyword>
<dbReference type="Pfam" id="PF23358">
    <property type="entry name" value="OST48_MD"/>
    <property type="match status" value="1"/>
</dbReference>
<dbReference type="GeneID" id="88174192"/>
<dbReference type="RefSeq" id="XP_062878179.1">
    <property type="nucleotide sequence ID" value="XM_063022109.1"/>
</dbReference>
<feature type="domain" description="OST48 middle" evidence="10">
    <location>
        <begin position="268"/>
        <end position="420"/>
    </location>
</feature>
<evidence type="ECO:0000256" key="3">
    <source>
        <dbReference type="ARBA" id="ARBA00008743"/>
    </source>
</evidence>
<keyword evidence="4 8" id="KW-0812">Transmembrane</keyword>
<keyword evidence="6 8" id="KW-1133">Transmembrane helix</keyword>
<accession>A0AAX4HD63</accession>
<organism evidence="11 12">
    <name type="scientific">Australozyma saopauloensis</name>
    <dbReference type="NCBI Taxonomy" id="291208"/>
    <lineage>
        <taxon>Eukaryota</taxon>
        <taxon>Fungi</taxon>
        <taxon>Dikarya</taxon>
        <taxon>Ascomycota</taxon>
        <taxon>Saccharomycotina</taxon>
        <taxon>Pichiomycetes</taxon>
        <taxon>Metschnikowiaceae</taxon>
        <taxon>Australozyma</taxon>
    </lineage>
</organism>
<evidence type="ECO:0000256" key="2">
    <source>
        <dbReference type="ARBA" id="ARBA00004922"/>
    </source>
</evidence>
<dbReference type="InterPro" id="IPR005013">
    <property type="entry name" value="DDOST_48_kDa_subunit"/>
</dbReference>
<name>A0AAX4HD63_9ASCO</name>
<dbReference type="Pfam" id="PF03345">
    <property type="entry name" value="OST48_N"/>
    <property type="match status" value="1"/>
</dbReference>
<feature type="domain" description="OST48 N-terminal" evidence="9">
    <location>
        <begin position="32"/>
        <end position="252"/>
    </location>
</feature>
<protein>
    <recommendedName>
        <fullName evidence="8">Dolichyl-diphosphooligosaccharide--protein glycosyltransferase subunit WBP1</fullName>
        <shortName evidence="8">Oligosaccharyl transferase subunit WBP1</shortName>
    </recommendedName>
</protein>
<reference evidence="11 12" key="1">
    <citation type="submission" date="2023-10" db="EMBL/GenBank/DDBJ databases">
        <title>Draft Genome Sequence of Candida saopaulonensis from a very Premature Infant with Sepsis.</title>
        <authorList>
            <person name="Ning Y."/>
            <person name="Dai R."/>
            <person name="Xiao M."/>
            <person name="Xu Y."/>
            <person name="Yan Q."/>
            <person name="Zhang L."/>
        </authorList>
    </citation>
    <scope>NUCLEOTIDE SEQUENCE [LARGE SCALE GENOMIC DNA]</scope>
    <source>
        <strain evidence="11 12">19XY460</strain>
    </source>
</reference>
<comment type="subunit">
    <text evidence="8">Component of the oligosaccharyltransferase (OST) complex.</text>
</comment>
<dbReference type="EMBL" id="CP138897">
    <property type="protein sequence ID" value="WPK25797.1"/>
    <property type="molecule type" value="Genomic_DNA"/>
</dbReference>
<dbReference type="Proteomes" id="UP001338582">
    <property type="component" value="Chromosome 4"/>
</dbReference>
<dbReference type="PANTHER" id="PTHR10830:SF0">
    <property type="entry name" value="DOLICHYL-DIPHOSPHOOLIGOSACCHARIDE--PROTEIN GLYCOSYLTRANSFERASE 48 KDA SUBUNIT"/>
    <property type="match status" value="1"/>
</dbReference>
<keyword evidence="5 8" id="KW-0256">Endoplasmic reticulum</keyword>
<dbReference type="InterPro" id="IPR055459">
    <property type="entry name" value="OST48_MD"/>
</dbReference>